<dbReference type="Proteomes" id="UP001163046">
    <property type="component" value="Unassembled WGS sequence"/>
</dbReference>
<evidence type="ECO:0000313" key="3">
    <source>
        <dbReference type="Proteomes" id="UP001163046"/>
    </source>
</evidence>
<reference evidence="2" key="1">
    <citation type="submission" date="2023-01" db="EMBL/GenBank/DDBJ databases">
        <title>Genome assembly of the deep-sea coral Lophelia pertusa.</title>
        <authorList>
            <person name="Herrera S."/>
            <person name="Cordes E."/>
        </authorList>
    </citation>
    <scope>NUCLEOTIDE SEQUENCE</scope>
    <source>
        <strain evidence="2">USNM1676648</strain>
        <tissue evidence="2">Polyp</tissue>
    </source>
</reference>
<dbReference type="AlphaFoldDB" id="A0A9W9ZGA1"/>
<feature type="region of interest" description="Disordered" evidence="1">
    <location>
        <begin position="80"/>
        <end position="103"/>
    </location>
</feature>
<protein>
    <submittedName>
        <fullName evidence="2">Uncharacterized protein</fullName>
    </submittedName>
</protein>
<feature type="compositionally biased region" description="Basic and acidic residues" evidence="1">
    <location>
        <begin position="132"/>
        <end position="147"/>
    </location>
</feature>
<name>A0A9W9ZGA1_9CNID</name>
<feature type="region of interest" description="Disordered" evidence="1">
    <location>
        <begin position="12"/>
        <end position="65"/>
    </location>
</feature>
<feature type="compositionally biased region" description="Acidic residues" evidence="1">
    <location>
        <begin position="16"/>
        <end position="27"/>
    </location>
</feature>
<feature type="compositionally biased region" description="Basic and acidic residues" evidence="1">
    <location>
        <begin position="33"/>
        <end position="42"/>
    </location>
</feature>
<accession>A0A9W9ZGA1</accession>
<evidence type="ECO:0000256" key="1">
    <source>
        <dbReference type="SAM" id="MobiDB-lite"/>
    </source>
</evidence>
<keyword evidence="3" id="KW-1185">Reference proteome</keyword>
<sequence>MDCVIWAAEKAKAFSDEENESDEEQSFVEDGILQEKDKEELRGTVPRPSTGQGERFPNCQRRPNLHRMLHKSLTTTRIVTTRNGRECTTHDGGNESEDEERLYITPVPPRKRLSADVVSTGVSDCAISESAETEKVQEFPGRDESAG</sequence>
<comment type="caution">
    <text evidence="2">The sequence shown here is derived from an EMBL/GenBank/DDBJ whole genome shotgun (WGS) entry which is preliminary data.</text>
</comment>
<organism evidence="2 3">
    <name type="scientific">Desmophyllum pertusum</name>
    <dbReference type="NCBI Taxonomy" id="174260"/>
    <lineage>
        <taxon>Eukaryota</taxon>
        <taxon>Metazoa</taxon>
        <taxon>Cnidaria</taxon>
        <taxon>Anthozoa</taxon>
        <taxon>Hexacorallia</taxon>
        <taxon>Scleractinia</taxon>
        <taxon>Caryophylliina</taxon>
        <taxon>Caryophylliidae</taxon>
        <taxon>Desmophyllum</taxon>
    </lineage>
</organism>
<feature type="compositionally biased region" description="Basic and acidic residues" evidence="1">
    <location>
        <begin position="83"/>
        <end position="93"/>
    </location>
</feature>
<gene>
    <name evidence="2" type="ORF">OS493_004500</name>
</gene>
<proteinExistence type="predicted"/>
<dbReference type="EMBL" id="MU826351">
    <property type="protein sequence ID" value="KAJ7380915.1"/>
    <property type="molecule type" value="Genomic_DNA"/>
</dbReference>
<feature type="region of interest" description="Disordered" evidence="1">
    <location>
        <begin position="128"/>
        <end position="147"/>
    </location>
</feature>
<evidence type="ECO:0000313" key="2">
    <source>
        <dbReference type="EMBL" id="KAJ7380915.1"/>
    </source>
</evidence>